<dbReference type="GO" id="GO:0016887">
    <property type="term" value="F:ATP hydrolysis activity"/>
    <property type="evidence" value="ECO:0007669"/>
    <property type="project" value="RHEA"/>
</dbReference>
<keyword evidence="8" id="KW-0238">DNA-binding</keyword>
<dbReference type="CDD" id="cd04488">
    <property type="entry name" value="RecG_wedge_OBF"/>
    <property type="match status" value="1"/>
</dbReference>
<keyword evidence="9 15" id="KW-0233">DNA recombination</keyword>
<dbReference type="InterPro" id="IPR014001">
    <property type="entry name" value="Helicase_ATP-bd"/>
</dbReference>
<evidence type="ECO:0000256" key="10">
    <source>
        <dbReference type="ARBA" id="ARBA00023204"/>
    </source>
</evidence>
<evidence type="ECO:0000256" key="14">
    <source>
        <dbReference type="ARBA" id="ARBA00048988"/>
    </source>
</evidence>
<evidence type="ECO:0000313" key="19">
    <source>
        <dbReference type="Proteomes" id="UP000066549"/>
    </source>
</evidence>
<dbReference type="SMART" id="SM00487">
    <property type="entry name" value="DEXDc"/>
    <property type="match status" value="1"/>
</dbReference>
<dbReference type="CDD" id="cd17992">
    <property type="entry name" value="DEXHc_RecG"/>
    <property type="match status" value="1"/>
</dbReference>
<dbReference type="NCBIfam" id="NF008168">
    <property type="entry name" value="PRK10917.2-2"/>
    <property type="match status" value="1"/>
</dbReference>
<evidence type="ECO:0000259" key="16">
    <source>
        <dbReference type="PROSITE" id="PS51192"/>
    </source>
</evidence>
<keyword evidence="11" id="KW-0413">Isomerase</keyword>
<dbReference type="EC" id="5.6.2.4" evidence="13 15"/>
<evidence type="ECO:0000256" key="15">
    <source>
        <dbReference type="RuleBase" id="RU363016"/>
    </source>
</evidence>
<dbReference type="GO" id="GO:0005524">
    <property type="term" value="F:ATP binding"/>
    <property type="evidence" value="ECO:0007669"/>
    <property type="project" value="UniProtKB-KW"/>
</dbReference>
<feature type="domain" description="Helicase C-terminal" evidence="17">
    <location>
        <begin position="458"/>
        <end position="618"/>
    </location>
</feature>
<dbReference type="PATRIC" id="fig|1623450.3.peg.641"/>
<dbReference type="InterPro" id="IPR047112">
    <property type="entry name" value="RecG/Mfd"/>
</dbReference>
<evidence type="ECO:0000256" key="3">
    <source>
        <dbReference type="ARBA" id="ARBA00022741"/>
    </source>
</evidence>
<comment type="catalytic activity">
    <reaction evidence="12 15">
        <text>Couples ATP hydrolysis with the unwinding of duplex DNA by translocating in the 3'-5' direction.</text>
        <dbReference type="EC" id="5.6.2.4"/>
    </reaction>
</comment>
<dbReference type="InterPro" id="IPR033454">
    <property type="entry name" value="RecG_wedge"/>
</dbReference>
<evidence type="ECO:0000256" key="9">
    <source>
        <dbReference type="ARBA" id="ARBA00023172"/>
    </source>
</evidence>
<protein>
    <recommendedName>
        <fullName evidence="2 15">ATP-dependent DNA helicase RecG</fullName>
        <ecNumber evidence="13 15">5.6.2.4</ecNumber>
    </recommendedName>
</protein>
<comment type="function">
    <text evidence="15">Plays a critical role in recombination and DNA repair. Helps process Holliday junction intermediates to mature products by catalyzing branch migration. Has replication fork regression activity, unwinds stalled or blocked replication forks to make a HJ that can be resolved. Has a DNA unwinding activity characteristic of a DNA helicase with 3'-5' polarity.</text>
</comment>
<keyword evidence="7 15" id="KW-0067">ATP-binding</keyword>
<dbReference type="GO" id="GO:0006281">
    <property type="term" value="P:DNA repair"/>
    <property type="evidence" value="ECO:0007669"/>
    <property type="project" value="UniProtKB-UniRule"/>
</dbReference>
<dbReference type="InterPro" id="IPR045562">
    <property type="entry name" value="RecG_dom3_C"/>
</dbReference>
<keyword evidence="3 15" id="KW-0547">Nucleotide-binding</keyword>
<dbReference type="Proteomes" id="UP000066549">
    <property type="component" value="Chromosome"/>
</dbReference>
<dbReference type="InterPro" id="IPR001650">
    <property type="entry name" value="Helicase_C-like"/>
</dbReference>
<sequence>MKSFFTPHQEKLLNKLNIQNWFDLLLHLPVRYEDRTKITDIQDLKDNAFSQVVGKVIDVNIVFRGKRNLVVQLEDGYGDQISLRYMHFYPNQKAQFEIGKYVLAAGNIRKNLITTEIIHPETTVFKAQEVVLPESFTPIYSVTSGLGQKNIYRLINKALEFASSQKLLNFEILNNKSKTDGVNLLESLYAIHQPNKNCDLKKLNSFSTIFHQHLKYAELLSQQLYLKLSKDEFKNQKSKIFSLKNNNLKEDIFKCLPFNLTESQEQVIQEIESDMSSGKAMHRLLQGDVGSGKTIVAIIVSTLILNNEYQVAFMAPTEILANQHFKIIKELFQSTDVRVELLTGSIKGRKRNEIIDDIESGKIDYVIGTHALFQDNIYFKKLGLCIIDEQHRFGVKQRLDLMSKGKKDGHQPHLLMMSATPIPRTLSMSYFADLEVSTLSKLPKDRVPIVTKLVRDSRRKELMQILKNELDNDNQIYWVCPLVEESEKLTLSDAVNTYEEFISFIPKEMVGIIHGRMKDQEKDEVMSKYLQKKIKLLVATTVIEVGVDVPNASFMVIEHAERMGLSQLHQLRGRVGRGAKKSTCILIFKENLSELAKQRLKIIYENQDGFLIAENDLKIRGPGEMIGTRQSGVPGLRIANLVEDADLVKEVSDYSGNAIKSNKPAAHRFVEFWFQDKNYLRI</sequence>
<evidence type="ECO:0000256" key="4">
    <source>
        <dbReference type="ARBA" id="ARBA00022763"/>
    </source>
</evidence>
<dbReference type="Pfam" id="PF00271">
    <property type="entry name" value="Helicase_C"/>
    <property type="match status" value="1"/>
</dbReference>
<gene>
    <name evidence="18" type="ORF">VI33_03255</name>
</gene>
<dbReference type="NCBIfam" id="NF008165">
    <property type="entry name" value="PRK10917.1-3"/>
    <property type="match status" value="1"/>
</dbReference>
<dbReference type="SUPFAM" id="SSF50249">
    <property type="entry name" value="Nucleic acid-binding proteins"/>
    <property type="match status" value="1"/>
</dbReference>
<dbReference type="GO" id="GO:0003677">
    <property type="term" value="F:DNA binding"/>
    <property type="evidence" value="ECO:0007669"/>
    <property type="project" value="UniProtKB-KW"/>
</dbReference>
<keyword evidence="19" id="KW-1185">Reference proteome</keyword>
<dbReference type="Gene3D" id="2.40.50.140">
    <property type="entry name" value="Nucleic acid-binding proteins"/>
    <property type="match status" value="1"/>
</dbReference>
<dbReference type="SUPFAM" id="SSF52540">
    <property type="entry name" value="P-loop containing nucleoside triphosphate hydrolases"/>
    <property type="match status" value="1"/>
</dbReference>
<evidence type="ECO:0000256" key="1">
    <source>
        <dbReference type="ARBA" id="ARBA00007504"/>
    </source>
</evidence>
<dbReference type="Pfam" id="PF17191">
    <property type="entry name" value="RecG_wedge"/>
    <property type="match status" value="1"/>
</dbReference>
<reference evidence="18 19" key="1">
    <citation type="submission" date="2015-03" db="EMBL/GenBank/DDBJ databases">
        <title>Comparative analysis of the OM43 clade including a novel species from Red Sea uncovers genomic and metabolic diversity among marine methylotrophs.</title>
        <authorList>
            <person name="Jimenez-Infante F."/>
            <person name="Ngugi D.K."/>
            <person name="Vinu M."/>
            <person name="Alam I."/>
            <person name="Kamau A."/>
            <person name="Blom J."/>
            <person name="Bajic V.B."/>
            <person name="Stingl U."/>
        </authorList>
    </citation>
    <scope>NUCLEOTIDE SEQUENCE [LARGE SCALE GENOMIC DNA]</scope>
    <source>
        <strain evidence="18 19">MBRSH7</strain>
    </source>
</reference>
<dbReference type="GO" id="GO:0043138">
    <property type="term" value="F:3'-5' DNA helicase activity"/>
    <property type="evidence" value="ECO:0007669"/>
    <property type="project" value="UniProtKB-EC"/>
</dbReference>
<dbReference type="Pfam" id="PF00270">
    <property type="entry name" value="DEAD"/>
    <property type="match status" value="1"/>
</dbReference>
<evidence type="ECO:0000256" key="12">
    <source>
        <dbReference type="ARBA" id="ARBA00034617"/>
    </source>
</evidence>
<keyword evidence="5 15" id="KW-0378">Hydrolase</keyword>
<evidence type="ECO:0000256" key="8">
    <source>
        <dbReference type="ARBA" id="ARBA00023125"/>
    </source>
</evidence>
<dbReference type="PROSITE" id="PS51192">
    <property type="entry name" value="HELICASE_ATP_BIND_1"/>
    <property type="match status" value="1"/>
</dbReference>
<dbReference type="EMBL" id="CP011002">
    <property type="protein sequence ID" value="AKO65754.1"/>
    <property type="molecule type" value="Genomic_DNA"/>
</dbReference>
<keyword evidence="4 15" id="KW-0227">DNA damage</keyword>
<evidence type="ECO:0000313" key="18">
    <source>
        <dbReference type="EMBL" id="AKO65754.1"/>
    </source>
</evidence>
<dbReference type="InterPro" id="IPR012340">
    <property type="entry name" value="NA-bd_OB-fold"/>
</dbReference>
<dbReference type="SMART" id="SM00490">
    <property type="entry name" value="HELICc"/>
    <property type="match status" value="1"/>
</dbReference>
<dbReference type="PANTHER" id="PTHR47964:SF1">
    <property type="entry name" value="ATP-DEPENDENT DNA HELICASE HOMOLOG RECG, CHLOROPLASTIC"/>
    <property type="match status" value="1"/>
</dbReference>
<dbReference type="PANTHER" id="PTHR47964">
    <property type="entry name" value="ATP-DEPENDENT DNA HELICASE HOMOLOG RECG, CHLOROPLASTIC"/>
    <property type="match status" value="1"/>
</dbReference>
<dbReference type="AlphaFoldDB" id="A0A0H4IZ34"/>
<organism evidence="18 19">
    <name type="scientific">Methylophilales bacterium MBRS-H7</name>
    <dbReference type="NCBI Taxonomy" id="1623450"/>
    <lineage>
        <taxon>Bacteria</taxon>
        <taxon>Pseudomonadati</taxon>
        <taxon>Pseudomonadota</taxon>
        <taxon>Betaproteobacteria</taxon>
        <taxon>Nitrosomonadales</taxon>
        <taxon>OM43 clade</taxon>
    </lineage>
</organism>
<evidence type="ECO:0000256" key="5">
    <source>
        <dbReference type="ARBA" id="ARBA00022801"/>
    </source>
</evidence>
<evidence type="ECO:0000256" key="11">
    <source>
        <dbReference type="ARBA" id="ARBA00023235"/>
    </source>
</evidence>
<evidence type="ECO:0000259" key="17">
    <source>
        <dbReference type="PROSITE" id="PS51194"/>
    </source>
</evidence>
<evidence type="ECO:0000256" key="7">
    <source>
        <dbReference type="ARBA" id="ARBA00022840"/>
    </source>
</evidence>
<comment type="catalytic activity">
    <reaction evidence="14 15">
        <text>ATP + H2O = ADP + phosphate + H(+)</text>
        <dbReference type="Rhea" id="RHEA:13065"/>
        <dbReference type="ChEBI" id="CHEBI:15377"/>
        <dbReference type="ChEBI" id="CHEBI:15378"/>
        <dbReference type="ChEBI" id="CHEBI:30616"/>
        <dbReference type="ChEBI" id="CHEBI:43474"/>
        <dbReference type="ChEBI" id="CHEBI:456216"/>
        <dbReference type="EC" id="5.6.2.4"/>
    </reaction>
</comment>
<name>A0A0H4IZ34_9PROT</name>
<dbReference type="InterPro" id="IPR011545">
    <property type="entry name" value="DEAD/DEAH_box_helicase_dom"/>
</dbReference>
<accession>A0A0H4IZ34</accession>
<dbReference type="Gene3D" id="3.40.50.300">
    <property type="entry name" value="P-loop containing nucleotide triphosphate hydrolases"/>
    <property type="match status" value="2"/>
</dbReference>
<comment type="similarity">
    <text evidence="1 15">Belongs to the helicase family. RecG subfamily.</text>
</comment>
<dbReference type="Pfam" id="PF19833">
    <property type="entry name" value="RecG_dom3_C"/>
    <property type="match status" value="1"/>
</dbReference>
<dbReference type="InterPro" id="IPR027417">
    <property type="entry name" value="P-loop_NTPase"/>
</dbReference>
<dbReference type="InterPro" id="IPR004609">
    <property type="entry name" value="ATP-dep_DNA_helicase_RecG"/>
</dbReference>
<evidence type="ECO:0000256" key="6">
    <source>
        <dbReference type="ARBA" id="ARBA00022806"/>
    </source>
</evidence>
<proteinExistence type="inferred from homology"/>
<keyword evidence="6 15" id="KW-0347">Helicase</keyword>
<dbReference type="NCBIfam" id="TIGR00643">
    <property type="entry name" value="recG"/>
    <property type="match status" value="1"/>
</dbReference>
<feature type="domain" description="Helicase ATP-binding" evidence="16">
    <location>
        <begin position="274"/>
        <end position="439"/>
    </location>
</feature>
<dbReference type="GO" id="GO:0006310">
    <property type="term" value="P:DNA recombination"/>
    <property type="evidence" value="ECO:0007669"/>
    <property type="project" value="UniProtKB-UniRule"/>
</dbReference>
<dbReference type="PROSITE" id="PS51194">
    <property type="entry name" value="HELICASE_CTER"/>
    <property type="match status" value="1"/>
</dbReference>
<keyword evidence="10 15" id="KW-0234">DNA repair</keyword>
<evidence type="ECO:0000256" key="13">
    <source>
        <dbReference type="ARBA" id="ARBA00034808"/>
    </source>
</evidence>
<dbReference type="OrthoDB" id="9804325at2"/>
<evidence type="ECO:0000256" key="2">
    <source>
        <dbReference type="ARBA" id="ARBA00017846"/>
    </source>
</evidence>